<organism evidence="2 3">
    <name type="scientific">Mobiluncus porci</name>
    <dbReference type="NCBI Taxonomy" id="2652278"/>
    <lineage>
        <taxon>Bacteria</taxon>
        <taxon>Bacillati</taxon>
        <taxon>Actinomycetota</taxon>
        <taxon>Actinomycetes</taxon>
        <taxon>Actinomycetales</taxon>
        <taxon>Actinomycetaceae</taxon>
        <taxon>Mobiluncus</taxon>
    </lineage>
</organism>
<comment type="caution">
    <text evidence="2">The sequence shown here is derived from an EMBL/GenBank/DDBJ whole genome shotgun (WGS) entry which is preliminary data.</text>
</comment>
<dbReference type="Gene3D" id="3.40.50.1820">
    <property type="entry name" value="alpha/beta hydrolase"/>
    <property type="match status" value="1"/>
</dbReference>
<dbReference type="Pfam" id="PF12146">
    <property type="entry name" value="Hydrolase_4"/>
    <property type="match status" value="1"/>
</dbReference>
<dbReference type="GO" id="GO:0016787">
    <property type="term" value="F:hydrolase activity"/>
    <property type="evidence" value="ECO:0007669"/>
    <property type="project" value="UniProtKB-KW"/>
</dbReference>
<name>A0A7K0K301_9ACTO</name>
<dbReference type="InterPro" id="IPR029058">
    <property type="entry name" value="AB_hydrolase_fold"/>
</dbReference>
<sequence length="500" mass="56434">MRYIPDILGPGFESTRLQREPDEFSERSATVVRYLPSEDPKATLPDRVVPGNLRTGGAPKTGSFTVLPPQASPQQAAELDCYYTRLGSARRATAPQPVVKPLDETQQSDVTALRDYLGAELRGQDLSVADSWSDSAPQNPKFIVVYLHGWNDYFYQTHLARSLTQLGAAFYALDLHRYGRNLPDWKGGKVWNGYTENFEEYDPEIDWAVATAREEHPGLPVLVMGHSNGGGIVAGWAARHHDSFDGLIFNSPWLVQDISMIPAGKAVRWFIANKAQHLRIPMPQGNLTTYADSLAGYRAIRSPLPRRLIPFQNDPSVVGWVENPQWRILTGLPTLLGWVSTVLRNHRWLRESATFPAKPVLCLTGNHELDPFYLPEVERVDSLLAEQWKREGRTPLHRRLEQNGLRIERSLHKFTHADQPDEPEAGYRSALLGWTEAARHTDTILNGELIEQRAKELFGDNLTVRQMSGYHDLTLSQPLERAAFFAEISDWLAHSEIIPK</sequence>
<feature type="domain" description="Serine aminopeptidase S33" evidence="1">
    <location>
        <begin position="138"/>
        <end position="366"/>
    </location>
</feature>
<reference evidence="2 3" key="1">
    <citation type="submission" date="2019-08" db="EMBL/GenBank/DDBJ databases">
        <title>In-depth cultivation of the pig gut microbiome towards novel bacterial diversity and tailored functional studies.</title>
        <authorList>
            <person name="Wylensek D."/>
            <person name="Hitch T.C.A."/>
            <person name="Clavel T."/>
        </authorList>
    </citation>
    <scope>NUCLEOTIDE SEQUENCE [LARGE SCALE GENOMIC DNA]</scope>
    <source>
        <strain evidence="2 3">RF-GAM-744-WT-7</strain>
    </source>
</reference>
<dbReference type="EMBL" id="VUMY01000010">
    <property type="protein sequence ID" value="MST49867.1"/>
    <property type="molecule type" value="Genomic_DNA"/>
</dbReference>
<dbReference type="SUPFAM" id="SSF53474">
    <property type="entry name" value="alpha/beta-Hydrolases"/>
    <property type="match status" value="1"/>
</dbReference>
<protein>
    <submittedName>
        <fullName evidence="2">Alpha/beta hydrolase</fullName>
    </submittedName>
</protein>
<proteinExistence type="predicted"/>
<gene>
    <name evidence="2" type="ORF">FYJ63_06410</name>
</gene>
<dbReference type="Proteomes" id="UP000442535">
    <property type="component" value="Unassembled WGS sequence"/>
</dbReference>
<evidence type="ECO:0000259" key="1">
    <source>
        <dbReference type="Pfam" id="PF12146"/>
    </source>
</evidence>
<accession>A0A7K0K301</accession>
<dbReference type="InterPro" id="IPR022742">
    <property type="entry name" value="Hydrolase_4"/>
</dbReference>
<evidence type="ECO:0000313" key="2">
    <source>
        <dbReference type="EMBL" id="MST49867.1"/>
    </source>
</evidence>
<dbReference type="PANTHER" id="PTHR11614">
    <property type="entry name" value="PHOSPHOLIPASE-RELATED"/>
    <property type="match status" value="1"/>
</dbReference>
<dbReference type="RefSeq" id="WP_154544956.1">
    <property type="nucleotide sequence ID" value="NZ_VUMY01000010.1"/>
</dbReference>
<evidence type="ECO:0000313" key="3">
    <source>
        <dbReference type="Proteomes" id="UP000442535"/>
    </source>
</evidence>
<dbReference type="InterPro" id="IPR051044">
    <property type="entry name" value="MAG_DAG_Lipase"/>
</dbReference>
<keyword evidence="3" id="KW-1185">Reference proteome</keyword>
<keyword evidence="2" id="KW-0378">Hydrolase</keyword>
<dbReference type="AlphaFoldDB" id="A0A7K0K301"/>